<dbReference type="EMBL" id="KZ821730">
    <property type="protein sequence ID" value="PYH78294.1"/>
    <property type="molecule type" value="Genomic_DNA"/>
</dbReference>
<dbReference type="VEuPathDB" id="FungiDB:BO82DRAFT_367722"/>
<accession>A0A319BZQ9</accession>
<dbReference type="RefSeq" id="XP_025488494.1">
    <property type="nucleotide sequence ID" value="XM_025637089.1"/>
</dbReference>
<keyword evidence="3" id="KW-1185">Reference proteome</keyword>
<protein>
    <submittedName>
        <fullName evidence="2">Uncharacterized protein</fullName>
    </submittedName>
</protein>
<proteinExistence type="predicted"/>
<sequence>MSETATGKFTAKMQVSRMKGLNAPARDERRKGREDAQPWWYRGDYIALSWFKIASAMIQATGNNQGSDSKTCIDVQCSRAESVEKRRIEKYTPDETVTAQGGTCRTISPALRIIGRGRIDWRRPTANHRLQFGSFVALEFRTTRICVELSQKSTLSAQSPPWIDISSSSKLLIASRLTSHISPRLGQLNTNPASQTLTSTSKSPLDVGHVATDGQVSDSELQ</sequence>
<name>A0A319BZQ9_9EURO</name>
<evidence type="ECO:0000313" key="2">
    <source>
        <dbReference type="EMBL" id="PYH78294.1"/>
    </source>
</evidence>
<dbReference type="GeneID" id="37139830"/>
<gene>
    <name evidence="2" type="ORF">BO82DRAFT_367722</name>
</gene>
<evidence type="ECO:0000256" key="1">
    <source>
        <dbReference type="SAM" id="MobiDB-lite"/>
    </source>
</evidence>
<dbReference type="AlphaFoldDB" id="A0A319BZQ9"/>
<evidence type="ECO:0000313" key="3">
    <source>
        <dbReference type="Proteomes" id="UP000248340"/>
    </source>
</evidence>
<feature type="region of interest" description="Disordered" evidence="1">
    <location>
        <begin position="183"/>
        <end position="222"/>
    </location>
</feature>
<organism evidence="2 3">
    <name type="scientific">Aspergillus uvarum CBS 121591</name>
    <dbReference type="NCBI Taxonomy" id="1448315"/>
    <lineage>
        <taxon>Eukaryota</taxon>
        <taxon>Fungi</taxon>
        <taxon>Dikarya</taxon>
        <taxon>Ascomycota</taxon>
        <taxon>Pezizomycotina</taxon>
        <taxon>Eurotiomycetes</taxon>
        <taxon>Eurotiomycetidae</taxon>
        <taxon>Eurotiales</taxon>
        <taxon>Aspergillaceae</taxon>
        <taxon>Aspergillus</taxon>
        <taxon>Aspergillus subgen. Circumdati</taxon>
    </lineage>
</organism>
<dbReference type="Proteomes" id="UP000248340">
    <property type="component" value="Unassembled WGS sequence"/>
</dbReference>
<feature type="compositionally biased region" description="Polar residues" evidence="1">
    <location>
        <begin position="183"/>
        <end position="203"/>
    </location>
</feature>
<reference evidence="2 3" key="1">
    <citation type="submission" date="2016-12" db="EMBL/GenBank/DDBJ databases">
        <title>The genomes of Aspergillus section Nigri reveals drivers in fungal speciation.</title>
        <authorList>
            <consortium name="DOE Joint Genome Institute"/>
            <person name="Vesth T.C."/>
            <person name="Nybo J."/>
            <person name="Theobald S."/>
            <person name="Brandl J."/>
            <person name="Frisvad J.C."/>
            <person name="Nielsen K.F."/>
            <person name="Lyhne E.K."/>
            <person name="Kogle M.E."/>
            <person name="Kuo A."/>
            <person name="Riley R."/>
            <person name="Clum A."/>
            <person name="Nolan M."/>
            <person name="Lipzen A."/>
            <person name="Salamov A."/>
            <person name="Henrissat B."/>
            <person name="Wiebenga A."/>
            <person name="De Vries R.P."/>
            <person name="Grigoriev I.V."/>
            <person name="Mortensen U.H."/>
            <person name="Andersen M.R."/>
            <person name="Baker S.E."/>
        </authorList>
    </citation>
    <scope>NUCLEOTIDE SEQUENCE [LARGE SCALE GENOMIC DNA]</scope>
    <source>
        <strain evidence="2 3">CBS 121591</strain>
    </source>
</reference>